<name>A0ABR2PQG3_9ROSI</name>
<keyword evidence="2" id="KW-1185">Reference proteome</keyword>
<evidence type="ECO:0000313" key="1">
    <source>
        <dbReference type="EMBL" id="KAK8990680.1"/>
    </source>
</evidence>
<comment type="caution">
    <text evidence="1">The sequence shown here is derived from an EMBL/GenBank/DDBJ whole genome shotgun (WGS) entry which is preliminary data.</text>
</comment>
<accession>A0ABR2PQG3</accession>
<reference evidence="1 2" key="1">
    <citation type="journal article" date="2024" name="G3 (Bethesda)">
        <title>Genome assembly of Hibiscus sabdariffa L. provides insights into metabolisms of medicinal natural products.</title>
        <authorList>
            <person name="Kim T."/>
        </authorList>
    </citation>
    <scope>NUCLEOTIDE SEQUENCE [LARGE SCALE GENOMIC DNA]</scope>
    <source>
        <strain evidence="1">TK-2024</strain>
        <tissue evidence="1">Old leaves</tissue>
    </source>
</reference>
<evidence type="ECO:0000313" key="2">
    <source>
        <dbReference type="Proteomes" id="UP001396334"/>
    </source>
</evidence>
<dbReference type="Proteomes" id="UP001396334">
    <property type="component" value="Unassembled WGS sequence"/>
</dbReference>
<gene>
    <name evidence="1" type="ORF">V6N11_028645</name>
</gene>
<organism evidence="1 2">
    <name type="scientific">Hibiscus sabdariffa</name>
    <name type="common">roselle</name>
    <dbReference type="NCBI Taxonomy" id="183260"/>
    <lineage>
        <taxon>Eukaryota</taxon>
        <taxon>Viridiplantae</taxon>
        <taxon>Streptophyta</taxon>
        <taxon>Embryophyta</taxon>
        <taxon>Tracheophyta</taxon>
        <taxon>Spermatophyta</taxon>
        <taxon>Magnoliopsida</taxon>
        <taxon>eudicotyledons</taxon>
        <taxon>Gunneridae</taxon>
        <taxon>Pentapetalae</taxon>
        <taxon>rosids</taxon>
        <taxon>malvids</taxon>
        <taxon>Malvales</taxon>
        <taxon>Malvaceae</taxon>
        <taxon>Malvoideae</taxon>
        <taxon>Hibiscus</taxon>
    </lineage>
</organism>
<sequence>MIDRNRGSIVLTWIKMDVNKGTTVNFASSVFQCEEEEPSTFFPELNFAKKKKERQKELSRRSLFNLYLTARWDVLTREARNALELGNTIAMQIVGDEEEVIRDIALLDAN</sequence>
<dbReference type="EMBL" id="JBBPBN010000053">
    <property type="protein sequence ID" value="KAK8990680.1"/>
    <property type="molecule type" value="Genomic_DNA"/>
</dbReference>
<protein>
    <submittedName>
        <fullName evidence="1">Uncharacterized protein</fullName>
    </submittedName>
</protein>
<proteinExistence type="predicted"/>